<evidence type="ECO:0000313" key="3">
    <source>
        <dbReference type="Proteomes" id="UP001338125"/>
    </source>
</evidence>
<evidence type="ECO:0000256" key="1">
    <source>
        <dbReference type="SAM" id="MobiDB-lite"/>
    </source>
</evidence>
<reference evidence="2 3" key="1">
    <citation type="submission" date="2024-01" db="EMBL/GenBank/DDBJ databases">
        <title>Complete genome of Cladobotryum mycophilum ATHUM6906.</title>
        <authorList>
            <person name="Christinaki A.C."/>
            <person name="Myridakis A.I."/>
            <person name="Kouvelis V.N."/>
        </authorList>
    </citation>
    <scope>NUCLEOTIDE SEQUENCE [LARGE SCALE GENOMIC DNA]</scope>
    <source>
        <strain evidence="2 3">ATHUM6906</strain>
    </source>
</reference>
<feature type="compositionally biased region" description="Basic and acidic residues" evidence="1">
    <location>
        <begin position="164"/>
        <end position="183"/>
    </location>
</feature>
<keyword evidence="3" id="KW-1185">Reference proteome</keyword>
<protein>
    <submittedName>
        <fullName evidence="2">Uncharacterized protein</fullName>
    </submittedName>
</protein>
<evidence type="ECO:0000313" key="2">
    <source>
        <dbReference type="EMBL" id="KAK5992400.1"/>
    </source>
</evidence>
<sequence>MVYLDLPLYGLALSMVNQIGREANHETAELLNHSSIPEVSTNLGYLHHALKVARSVVEGRDNMVEVPEQELEDVLGRIKALEAEVGAILSSADPPSSTFTPEPVEVSESEYDCAGSLTIRDINEVRDPSVIGRDTNCISRAKATGNIIEPNKQPDIVTTSSGKGYEETSDAEHRMPNDNDRQASHQAGAPTRPTFVRSEKPAAVVSESLAATTSISEGKPSDGAPGVFKEAASSNTMDSDAAVSDPVSTEKDSMSSPPGTPPIIPTATADELSPPQTLAPSSVIADIMNSANRATSMVKEKLTTLIFTSTRISRSTQTSTDSSTFYESGVPFVNTTTGVDQGAVVLEDADMKASSSLRASVPALSLPMTPSGLRTMTATKASRSMGV</sequence>
<dbReference type="EMBL" id="JAVFKD010000012">
    <property type="protein sequence ID" value="KAK5992400.1"/>
    <property type="molecule type" value="Genomic_DNA"/>
</dbReference>
<dbReference type="Proteomes" id="UP001338125">
    <property type="component" value="Unassembled WGS sequence"/>
</dbReference>
<gene>
    <name evidence="2" type="ORF">PT974_05804</name>
</gene>
<name>A0ABR0SKX2_9HYPO</name>
<feature type="region of interest" description="Disordered" evidence="1">
    <location>
        <begin position="151"/>
        <end position="277"/>
    </location>
</feature>
<comment type="caution">
    <text evidence="2">The sequence shown here is derived from an EMBL/GenBank/DDBJ whole genome shotgun (WGS) entry which is preliminary data.</text>
</comment>
<organism evidence="2 3">
    <name type="scientific">Cladobotryum mycophilum</name>
    <dbReference type="NCBI Taxonomy" id="491253"/>
    <lineage>
        <taxon>Eukaryota</taxon>
        <taxon>Fungi</taxon>
        <taxon>Dikarya</taxon>
        <taxon>Ascomycota</taxon>
        <taxon>Pezizomycotina</taxon>
        <taxon>Sordariomycetes</taxon>
        <taxon>Hypocreomycetidae</taxon>
        <taxon>Hypocreales</taxon>
        <taxon>Hypocreaceae</taxon>
        <taxon>Cladobotryum</taxon>
    </lineage>
</organism>
<accession>A0ABR0SKX2</accession>
<proteinExistence type="predicted"/>